<dbReference type="NCBIfam" id="TIGR02817">
    <property type="entry name" value="adh_fam_1"/>
    <property type="match status" value="1"/>
</dbReference>
<protein>
    <recommendedName>
        <fullName evidence="2">Enoyl reductase (ER) domain-containing protein</fullName>
    </recommendedName>
</protein>
<gene>
    <name evidence="3" type="ORF">Ae201684_013912</name>
</gene>
<dbReference type="InterPro" id="IPR036291">
    <property type="entry name" value="NAD(P)-bd_dom_sf"/>
</dbReference>
<dbReference type="GO" id="GO:0008270">
    <property type="term" value="F:zinc ion binding"/>
    <property type="evidence" value="ECO:0007669"/>
    <property type="project" value="InterPro"/>
</dbReference>
<name>A0A6G0WLV0_9STRA</name>
<dbReference type="InterPro" id="IPR014182">
    <property type="entry name" value="ADH_Zn_typ-1"/>
</dbReference>
<dbReference type="EMBL" id="VJMJ01000180">
    <property type="protein sequence ID" value="KAF0728261.1"/>
    <property type="molecule type" value="Genomic_DNA"/>
</dbReference>
<evidence type="ECO:0000259" key="2">
    <source>
        <dbReference type="SMART" id="SM00829"/>
    </source>
</evidence>
<dbReference type="InterPro" id="IPR052585">
    <property type="entry name" value="Lipid_raft_assoc_Zn_ADH"/>
</dbReference>
<dbReference type="GO" id="GO:0016491">
    <property type="term" value="F:oxidoreductase activity"/>
    <property type="evidence" value="ECO:0007669"/>
    <property type="project" value="InterPro"/>
</dbReference>
<dbReference type="PANTHER" id="PTHR43482:SF1">
    <property type="entry name" value="PROTEIN AST1-RELATED"/>
    <property type="match status" value="1"/>
</dbReference>
<dbReference type="InterPro" id="IPR020843">
    <property type="entry name" value="ER"/>
</dbReference>
<feature type="domain" description="Enoyl reductase (ER)" evidence="2">
    <location>
        <begin position="23"/>
        <end position="346"/>
    </location>
</feature>
<dbReference type="Pfam" id="PF00107">
    <property type="entry name" value="ADH_zinc_N"/>
    <property type="match status" value="1"/>
</dbReference>
<comment type="similarity">
    <text evidence="1">Belongs to the zinc-containing alcohol dehydrogenase family. Quinone oxidoreductase subfamily.</text>
</comment>
<evidence type="ECO:0000256" key="1">
    <source>
        <dbReference type="ARBA" id="ARBA00010371"/>
    </source>
</evidence>
<dbReference type="VEuPathDB" id="FungiDB:AeMF1_017355"/>
<dbReference type="AlphaFoldDB" id="A0A6G0WLV0"/>
<dbReference type="Gene3D" id="3.40.50.720">
    <property type="entry name" value="NAD(P)-binding Rossmann-like Domain"/>
    <property type="match status" value="1"/>
</dbReference>
<comment type="caution">
    <text evidence="3">The sequence shown here is derived from an EMBL/GenBank/DDBJ whole genome shotgun (WGS) entry which is preliminary data.</text>
</comment>
<evidence type="ECO:0000313" key="4">
    <source>
        <dbReference type="Proteomes" id="UP000481153"/>
    </source>
</evidence>
<sequence length="349" mass="37775">MSAIPSTMRAVRFNGNAPIDDASSFEDIVVPVPSVFGHDILVQVKAVSVNPLDVLLRTAPPFFQSVATNNKHNVLGYDAAGVVVALGPDASLFKVGDEVYYAGTWVRDGTNAEYHAVDKRIVDHKPQSLSFADAAALPLTTITAYESIFHRLQVPAKSEYKKSVLVLNGAGGVGSIVIQLLKELTDVTVTATASRPQSSKWVKELGADFIVNHAQDIPSQLKDIGIPQVDYVLAYTELVPYFDTIIDVIKPQGKICSVSPPAGGLAFDKLFFKSVTVVWEVMFTRAIFTTDDIEEQHRLLNHASELIDAKKVRSTVGENLGLINAANLKKAHAALESHRVVGKLVLSGF</sequence>
<dbReference type="CDD" id="cd08252">
    <property type="entry name" value="AL_MDR"/>
    <property type="match status" value="1"/>
</dbReference>
<keyword evidence="4" id="KW-1185">Reference proteome</keyword>
<dbReference type="SUPFAM" id="SSF51735">
    <property type="entry name" value="NAD(P)-binding Rossmann-fold domains"/>
    <property type="match status" value="1"/>
</dbReference>
<reference evidence="3 4" key="1">
    <citation type="submission" date="2019-07" db="EMBL/GenBank/DDBJ databases">
        <title>Genomics analysis of Aphanomyces spp. identifies a new class of oomycete effector associated with host adaptation.</title>
        <authorList>
            <person name="Gaulin E."/>
        </authorList>
    </citation>
    <scope>NUCLEOTIDE SEQUENCE [LARGE SCALE GENOMIC DNA]</scope>
    <source>
        <strain evidence="3 4">ATCC 201684</strain>
    </source>
</reference>
<dbReference type="Gene3D" id="3.90.180.10">
    <property type="entry name" value="Medium-chain alcohol dehydrogenases, catalytic domain"/>
    <property type="match status" value="1"/>
</dbReference>
<proteinExistence type="inferred from homology"/>
<evidence type="ECO:0000313" key="3">
    <source>
        <dbReference type="EMBL" id="KAF0728261.1"/>
    </source>
</evidence>
<dbReference type="InterPro" id="IPR013149">
    <property type="entry name" value="ADH-like_C"/>
</dbReference>
<dbReference type="SUPFAM" id="SSF50129">
    <property type="entry name" value="GroES-like"/>
    <property type="match status" value="1"/>
</dbReference>
<dbReference type="Pfam" id="PF08240">
    <property type="entry name" value="ADH_N"/>
    <property type="match status" value="1"/>
</dbReference>
<dbReference type="InterPro" id="IPR011032">
    <property type="entry name" value="GroES-like_sf"/>
</dbReference>
<dbReference type="Proteomes" id="UP000481153">
    <property type="component" value="Unassembled WGS sequence"/>
</dbReference>
<accession>A0A6G0WLV0</accession>
<dbReference type="PANTHER" id="PTHR43482">
    <property type="entry name" value="PROTEIN AST1-RELATED"/>
    <property type="match status" value="1"/>
</dbReference>
<dbReference type="InterPro" id="IPR013154">
    <property type="entry name" value="ADH-like_N"/>
</dbReference>
<organism evidence="3 4">
    <name type="scientific">Aphanomyces euteiches</name>
    <dbReference type="NCBI Taxonomy" id="100861"/>
    <lineage>
        <taxon>Eukaryota</taxon>
        <taxon>Sar</taxon>
        <taxon>Stramenopiles</taxon>
        <taxon>Oomycota</taxon>
        <taxon>Saprolegniomycetes</taxon>
        <taxon>Saprolegniales</taxon>
        <taxon>Verrucalvaceae</taxon>
        <taxon>Aphanomyces</taxon>
    </lineage>
</organism>
<dbReference type="SMART" id="SM00829">
    <property type="entry name" value="PKS_ER"/>
    <property type="match status" value="1"/>
</dbReference>